<comment type="caution">
    <text evidence="1">The sequence shown here is derived from an EMBL/GenBank/DDBJ whole genome shotgun (WGS) entry which is preliminary data.</text>
</comment>
<organism evidence="1 2">
    <name type="scientific">Eucalyptus grandis</name>
    <name type="common">Flooded gum</name>
    <dbReference type="NCBI Taxonomy" id="71139"/>
    <lineage>
        <taxon>Eukaryota</taxon>
        <taxon>Viridiplantae</taxon>
        <taxon>Streptophyta</taxon>
        <taxon>Embryophyta</taxon>
        <taxon>Tracheophyta</taxon>
        <taxon>Spermatophyta</taxon>
        <taxon>Magnoliopsida</taxon>
        <taxon>eudicotyledons</taxon>
        <taxon>Gunneridae</taxon>
        <taxon>Pentapetalae</taxon>
        <taxon>rosids</taxon>
        <taxon>malvids</taxon>
        <taxon>Myrtales</taxon>
        <taxon>Myrtaceae</taxon>
        <taxon>Myrtoideae</taxon>
        <taxon>Eucalypteae</taxon>
        <taxon>Eucalyptus</taxon>
    </lineage>
</organism>
<protein>
    <submittedName>
        <fullName evidence="1">Uncharacterized protein</fullName>
    </submittedName>
</protein>
<name>A0ACC3KXU7_EUCGR</name>
<evidence type="ECO:0000313" key="1">
    <source>
        <dbReference type="EMBL" id="KAK3430879.1"/>
    </source>
</evidence>
<sequence>MLLHTFISFFMAQFIRNLHPSLQALLQMNENLDETWEVLDKFQCPDVRSFTKMIVGCVRTGRLDDALKLFYEMPVRDAICWNTMIKGCLDCVDLTTVEELFHEMPAPKWMWATELFSQMIRRLVQPDEITLTGLLSPYSHSGMLQKGRCLFRYFSENTSIELKHEHYACMVDVLGRLWLALLSSCRMHSNLDLAERAANYILDLEPHCSAAYVLLSNFYASANRWGDVSRLRVTMRDKGIVKQPGRSWVTIKGEKHLFLSGDKFHPLSENIYWKLDWLNMKLKELGYVPDKRFSLHDVEDEQKEESLFYHSERLAVAFALITTVEGSTITVMKNLRICGDCHSAIKLIAKIVDHEIVVRDSSRFHHFRSGICSCGDYW</sequence>
<reference evidence="1 2" key="1">
    <citation type="journal article" date="2014" name="Nature">
        <title>The genome of Eucalyptus grandis.</title>
        <authorList>
            <person name="Myburg A.A."/>
            <person name="Grattapaglia D."/>
            <person name="Tuskan G.A."/>
            <person name="Hellsten U."/>
            <person name="Hayes R.D."/>
            <person name="Grimwood J."/>
            <person name="Jenkins J."/>
            <person name="Lindquist E."/>
            <person name="Tice H."/>
            <person name="Bauer D."/>
            <person name="Goodstein D.M."/>
            <person name="Dubchak I."/>
            <person name="Poliakov A."/>
            <person name="Mizrachi E."/>
            <person name="Kullan A.R."/>
            <person name="Hussey S.G."/>
            <person name="Pinard D."/>
            <person name="van der Merwe K."/>
            <person name="Singh P."/>
            <person name="van Jaarsveld I."/>
            <person name="Silva-Junior O.B."/>
            <person name="Togawa R.C."/>
            <person name="Pappas M.R."/>
            <person name="Faria D.A."/>
            <person name="Sansaloni C.P."/>
            <person name="Petroli C.D."/>
            <person name="Yang X."/>
            <person name="Ranjan P."/>
            <person name="Tschaplinski T.J."/>
            <person name="Ye C.Y."/>
            <person name="Li T."/>
            <person name="Sterck L."/>
            <person name="Vanneste K."/>
            <person name="Murat F."/>
            <person name="Soler M."/>
            <person name="Clemente H.S."/>
            <person name="Saidi N."/>
            <person name="Cassan-Wang H."/>
            <person name="Dunand C."/>
            <person name="Hefer C.A."/>
            <person name="Bornberg-Bauer E."/>
            <person name="Kersting A.R."/>
            <person name="Vining K."/>
            <person name="Amarasinghe V."/>
            <person name="Ranik M."/>
            <person name="Naithani S."/>
            <person name="Elser J."/>
            <person name="Boyd A.E."/>
            <person name="Liston A."/>
            <person name="Spatafora J.W."/>
            <person name="Dharmwardhana P."/>
            <person name="Raja R."/>
            <person name="Sullivan C."/>
            <person name="Romanel E."/>
            <person name="Alves-Ferreira M."/>
            <person name="Kulheim C."/>
            <person name="Foley W."/>
            <person name="Carocha V."/>
            <person name="Paiva J."/>
            <person name="Kudrna D."/>
            <person name="Brommonschenkel S.H."/>
            <person name="Pasquali G."/>
            <person name="Byrne M."/>
            <person name="Rigault P."/>
            <person name="Tibbits J."/>
            <person name="Spokevicius A."/>
            <person name="Jones R.C."/>
            <person name="Steane D.A."/>
            <person name="Vaillancourt R.E."/>
            <person name="Potts B.M."/>
            <person name="Joubert F."/>
            <person name="Barry K."/>
            <person name="Pappas G.J."/>
            <person name="Strauss S.H."/>
            <person name="Jaiswal P."/>
            <person name="Grima-Pettenati J."/>
            <person name="Salse J."/>
            <person name="Van de Peer Y."/>
            <person name="Rokhsar D.S."/>
            <person name="Schmutz J."/>
        </authorList>
    </citation>
    <scope>NUCLEOTIDE SEQUENCE [LARGE SCALE GENOMIC DNA]</scope>
    <source>
        <strain evidence="2">cv. BRASUZ1</strain>
        <tissue evidence="1">Leaf extractions</tissue>
    </source>
</reference>
<keyword evidence="2" id="KW-1185">Reference proteome</keyword>
<proteinExistence type="predicted"/>
<evidence type="ECO:0000313" key="2">
    <source>
        <dbReference type="Proteomes" id="UP000030711"/>
    </source>
</evidence>
<accession>A0ACC3KXU7</accession>
<dbReference type="Proteomes" id="UP000030711">
    <property type="component" value="Chromosome 5"/>
</dbReference>
<gene>
    <name evidence="1" type="ORF">EUGRSUZ_E02537</name>
</gene>
<dbReference type="EMBL" id="CM064439">
    <property type="protein sequence ID" value="KAK3430879.1"/>
    <property type="molecule type" value="Genomic_DNA"/>
</dbReference>